<evidence type="ECO:0000313" key="2">
    <source>
        <dbReference type="Proteomes" id="UP001652445"/>
    </source>
</evidence>
<dbReference type="Proteomes" id="UP001652445">
    <property type="component" value="Unassembled WGS sequence"/>
</dbReference>
<reference evidence="1 2" key="1">
    <citation type="submission" date="2022-09" db="EMBL/GenBank/DDBJ databases">
        <authorList>
            <person name="Han X.L."/>
            <person name="Wang Q."/>
            <person name="Lu T."/>
        </authorList>
    </citation>
    <scope>NUCLEOTIDE SEQUENCE [LARGE SCALE GENOMIC DNA]</scope>
    <source>
        <strain evidence="1 2">WQ 127069</strain>
    </source>
</reference>
<comment type="caution">
    <text evidence="1">The sequence shown here is derived from an EMBL/GenBank/DDBJ whole genome shotgun (WGS) entry which is preliminary data.</text>
</comment>
<dbReference type="EMBL" id="JAOQIO010000016">
    <property type="protein sequence ID" value="MCU6791907.1"/>
    <property type="molecule type" value="Genomic_DNA"/>
</dbReference>
<dbReference type="InterPro" id="IPR017601">
    <property type="entry name" value="DGQHR-contain_dom"/>
</dbReference>
<sequence length="332" mass="38104">MNQLPHQLVIENVVQYKQRGKVSYSGSVLATNALTLNYVKPFDHSSGKGYQRPVDLKRCKDFANYLSKGDISLFPPILLNAESNWEFVAYDKHRPNFGRLLCNKKASLIDGQHRLGGIKLYIQETDSELNIPFVTFHFLDEDEEIQLFDTINTKSKPIGNSLSKFLQRHADELSWISTELVLQNGSPFQNISSITGKRNNGRHITLQNLYRMVELLTKSPHVFHLTKEEKLMLVLIYFNALKEHYTKEWSDYKEYRITHIVCLNALSIAGADILSVCVSEDKKHIDYNAIVKYVRKLKKMDWSSSSALRYIRGTSGSKTLAAELLIQMMPDQ</sequence>
<organism evidence="1 2">
    <name type="scientific">Paenibacillus baimaensis</name>
    <dbReference type="NCBI Taxonomy" id="2982185"/>
    <lineage>
        <taxon>Bacteria</taxon>
        <taxon>Bacillati</taxon>
        <taxon>Bacillota</taxon>
        <taxon>Bacilli</taxon>
        <taxon>Bacillales</taxon>
        <taxon>Paenibacillaceae</taxon>
        <taxon>Paenibacillus</taxon>
    </lineage>
</organism>
<evidence type="ECO:0000313" key="1">
    <source>
        <dbReference type="EMBL" id="MCU6791907.1"/>
    </source>
</evidence>
<dbReference type="InterPro" id="IPR017642">
    <property type="entry name" value="DNA_S_mod_DndB"/>
</dbReference>
<dbReference type="RefSeq" id="WP_262683331.1">
    <property type="nucleotide sequence ID" value="NZ_JAOQIO010000016.1"/>
</dbReference>
<dbReference type="NCBIfam" id="TIGR03187">
    <property type="entry name" value="DGQHR"/>
    <property type="match status" value="1"/>
</dbReference>
<accession>A0ABT2UDC1</accession>
<proteinExistence type="predicted"/>
<name>A0ABT2UDC1_9BACL</name>
<dbReference type="CDD" id="cd16413">
    <property type="entry name" value="DGQHR_domain"/>
    <property type="match status" value="1"/>
</dbReference>
<dbReference type="Pfam" id="PF14072">
    <property type="entry name" value="DndB"/>
    <property type="match status" value="1"/>
</dbReference>
<protein>
    <submittedName>
        <fullName evidence="1">DGQHR domain-containing protein</fullName>
    </submittedName>
</protein>
<keyword evidence="2" id="KW-1185">Reference proteome</keyword>
<gene>
    <name evidence="1" type="ORF">OB236_07190</name>
</gene>